<dbReference type="InterPro" id="IPR001279">
    <property type="entry name" value="Metallo-B-lactamas"/>
</dbReference>
<comment type="cofactor">
    <cofactor evidence="1">
        <name>Zn(2+)</name>
        <dbReference type="ChEBI" id="CHEBI:29105"/>
    </cofactor>
</comment>
<keyword evidence="4" id="KW-0378">Hydrolase</keyword>
<protein>
    <submittedName>
        <fullName evidence="7">N-acyl homoserine lactonase family protein</fullName>
    </submittedName>
</protein>
<keyword evidence="3" id="KW-0479">Metal-binding</keyword>
<dbReference type="Gene3D" id="3.60.15.10">
    <property type="entry name" value="Ribonuclease Z/Hydroxyacylglutathione hydrolase-like"/>
    <property type="match status" value="1"/>
</dbReference>
<gene>
    <name evidence="7" type="ORF">ACFSKQ_17815</name>
</gene>
<evidence type="ECO:0000256" key="2">
    <source>
        <dbReference type="ARBA" id="ARBA00007749"/>
    </source>
</evidence>
<comment type="similarity">
    <text evidence="2">Belongs to the metallo-beta-lactamase superfamily.</text>
</comment>
<keyword evidence="5" id="KW-0862">Zinc</keyword>
<evidence type="ECO:0000256" key="4">
    <source>
        <dbReference type="ARBA" id="ARBA00022801"/>
    </source>
</evidence>
<evidence type="ECO:0000256" key="3">
    <source>
        <dbReference type="ARBA" id="ARBA00022723"/>
    </source>
</evidence>
<organism evidence="7 8">
    <name type="scientific">Aureimonas populi</name>
    <dbReference type="NCBI Taxonomy" id="1701758"/>
    <lineage>
        <taxon>Bacteria</taxon>
        <taxon>Pseudomonadati</taxon>
        <taxon>Pseudomonadota</taxon>
        <taxon>Alphaproteobacteria</taxon>
        <taxon>Hyphomicrobiales</taxon>
        <taxon>Aurantimonadaceae</taxon>
        <taxon>Aureimonas</taxon>
    </lineage>
</organism>
<dbReference type="PANTHER" id="PTHR42978">
    <property type="entry name" value="QUORUM-QUENCHING LACTONASE YTNP-RELATED-RELATED"/>
    <property type="match status" value="1"/>
</dbReference>
<keyword evidence="8" id="KW-1185">Reference proteome</keyword>
<evidence type="ECO:0000313" key="7">
    <source>
        <dbReference type="EMBL" id="MFD2239308.1"/>
    </source>
</evidence>
<dbReference type="CDD" id="cd07729">
    <property type="entry name" value="AHL_lactonase_MBL-fold"/>
    <property type="match status" value="1"/>
</dbReference>
<dbReference type="SUPFAM" id="SSF56281">
    <property type="entry name" value="Metallo-hydrolase/oxidoreductase"/>
    <property type="match status" value="1"/>
</dbReference>
<comment type="caution">
    <text evidence="7">The sequence shown here is derived from an EMBL/GenBank/DDBJ whole genome shotgun (WGS) entry which is preliminary data.</text>
</comment>
<accession>A0ABW5CU45</accession>
<dbReference type="SMART" id="SM00849">
    <property type="entry name" value="Lactamase_B"/>
    <property type="match status" value="1"/>
</dbReference>
<dbReference type="InterPro" id="IPR036866">
    <property type="entry name" value="RibonucZ/Hydroxyglut_hydro"/>
</dbReference>
<dbReference type="EMBL" id="JBHUIJ010000028">
    <property type="protein sequence ID" value="MFD2239308.1"/>
    <property type="molecule type" value="Genomic_DNA"/>
</dbReference>
<dbReference type="RefSeq" id="WP_209738191.1">
    <property type="nucleotide sequence ID" value="NZ_CP072611.1"/>
</dbReference>
<evidence type="ECO:0000256" key="1">
    <source>
        <dbReference type="ARBA" id="ARBA00001947"/>
    </source>
</evidence>
<dbReference type="PANTHER" id="PTHR42978:SF7">
    <property type="entry name" value="METALLO-HYDROLASE RV2300C-RELATED"/>
    <property type="match status" value="1"/>
</dbReference>
<reference evidence="8" key="1">
    <citation type="journal article" date="2019" name="Int. J. Syst. Evol. Microbiol.">
        <title>The Global Catalogue of Microorganisms (GCM) 10K type strain sequencing project: providing services to taxonomists for standard genome sequencing and annotation.</title>
        <authorList>
            <consortium name="The Broad Institute Genomics Platform"/>
            <consortium name="The Broad Institute Genome Sequencing Center for Infectious Disease"/>
            <person name="Wu L."/>
            <person name="Ma J."/>
        </authorList>
    </citation>
    <scope>NUCLEOTIDE SEQUENCE [LARGE SCALE GENOMIC DNA]</scope>
    <source>
        <strain evidence="8">ZS-35-S2</strain>
    </source>
</reference>
<evidence type="ECO:0000313" key="8">
    <source>
        <dbReference type="Proteomes" id="UP001597371"/>
    </source>
</evidence>
<proteinExistence type="inferred from homology"/>
<name>A0ABW5CU45_9HYPH</name>
<dbReference type="Pfam" id="PF00753">
    <property type="entry name" value="Lactamase_B"/>
    <property type="match status" value="1"/>
</dbReference>
<feature type="domain" description="Metallo-beta-lactamase" evidence="6">
    <location>
        <begin position="39"/>
        <end position="239"/>
    </location>
</feature>
<sequence length="268" mass="29989">MTQPEPFELFALKYACHTGRRGADNFVGADIHEAGEDLFYYVWVARRSDRLFVIDTGFGEAAARARGRELVSRPAQALEKLGVRVREVEDVVLTHLHYDHAGTLADFPRACFHLQAGEAAYATGPCMCHSFLRHPFDVEDVVGFVRLNFAGRITFHEEVDELADGLTVHRTGGHTGGLQVVRVWTRRGHVVIASDATHLYANYRDNLVFPAVYHVGELLDGYRTIRRLADSDDHVIPGHDPAVMRLYPAPAPELEGIAVRLDVPPRER</sequence>
<evidence type="ECO:0000256" key="5">
    <source>
        <dbReference type="ARBA" id="ARBA00022833"/>
    </source>
</evidence>
<dbReference type="InterPro" id="IPR051013">
    <property type="entry name" value="MBL_superfamily_lactonases"/>
</dbReference>
<dbReference type="Proteomes" id="UP001597371">
    <property type="component" value="Unassembled WGS sequence"/>
</dbReference>
<evidence type="ECO:0000259" key="6">
    <source>
        <dbReference type="SMART" id="SM00849"/>
    </source>
</evidence>